<dbReference type="OrthoDB" id="5597699at2759"/>
<dbReference type="EMBL" id="GL732554">
    <property type="protein sequence ID" value="EFX78969.1"/>
    <property type="molecule type" value="Genomic_DNA"/>
</dbReference>
<evidence type="ECO:0000313" key="3">
    <source>
        <dbReference type="Proteomes" id="UP000000305"/>
    </source>
</evidence>
<sequence>MESTNDSNEEKVKQEQQQEEQSSSSAKPSAEESQPEEPDVQPTQVDLSAIPPLVHVTAEDAVAVEPDSTVIENPVNLKVEDAGLNGAAQEEQQVEPTRNPDGSPVPAETTTEQERQPRSSPPPLTQHVRTITLTPDYRQLQQSQENNQQETAMSEGQQLANQGNTANNSTNIYVEEGAVVEANQQEATDNGSYYHHYAEENGAGQSVRYREMADDHKTGSVQHTTELLDAAAAEAGVPTGYIMMEGEEDDQDDRTSYLGSRLATFQMTLARQVDLEEGGNGGGPSAHHSRDEDGQHASSEAADHQQQHHQQQQQQHSGQQVYSMLTPTRYIMRSDLYNHKGELDDSTYDPSGEVMVTDGTVDNFGSNVIHVHTTSLQPLQTLQSFTYPSSDRHSPNSAAAAAAAAYNTSDGYQYHQIGSNSKLQSQQETSHHHYTSLLSHGGGGSSGSSSGRLVDPSLYSKLEVTPSQYKSTLHGATAQVYSHNIPSSSSPNHSGVYDHTATLYSASNPSQGATITYNPSNSSGLSSSSGIVIGSQ</sequence>
<feature type="region of interest" description="Disordered" evidence="1">
    <location>
        <begin position="1"/>
        <end position="52"/>
    </location>
</feature>
<feature type="compositionally biased region" description="Low complexity" evidence="1">
    <location>
        <begin position="520"/>
        <end position="536"/>
    </location>
</feature>
<feature type="compositionally biased region" description="Low complexity" evidence="1">
    <location>
        <begin position="19"/>
        <end position="32"/>
    </location>
</feature>
<feature type="region of interest" description="Disordered" evidence="1">
    <location>
        <begin position="515"/>
        <end position="536"/>
    </location>
</feature>
<dbReference type="AlphaFoldDB" id="E9GN40"/>
<organism evidence="2 3">
    <name type="scientific">Daphnia pulex</name>
    <name type="common">Water flea</name>
    <dbReference type="NCBI Taxonomy" id="6669"/>
    <lineage>
        <taxon>Eukaryota</taxon>
        <taxon>Metazoa</taxon>
        <taxon>Ecdysozoa</taxon>
        <taxon>Arthropoda</taxon>
        <taxon>Crustacea</taxon>
        <taxon>Branchiopoda</taxon>
        <taxon>Diplostraca</taxon>
        <taxon>Cladocera</taxon>
        <taxon>Anomopoda</taxon>
        <taxon>Daphniidae</taxon>
        <taxon>Daphnia</taxon>
    </lineage>
</organism>
<feature type="region of interest" description="Disordered" evidence="1">
    <location>
        <begin position="142"/>
        <end position="167"/>
    </location>
</feature>
<keyword evidence="3" id="KW-1185">Reference proteome</keyword>
<feature type="region of interest" description="Disordered" evidence="1">
    <location>
        <begin position="275"/>
        <end position="320"/>
    </location>
</feature>
<dbReference type="Proteomes" id="UP000000305">
    <property type="component" value="Unassembled WGS sequence"/>
</dbReference>
<feature type="compositionally biased region" description="Polar residues" evidence="1">
    <location>
        <begin position="151"/>
        <end position="167"/>
    </location>
</feature>
<gene>
    <name evidence="2" type="ORF">DAPPUDRAFT_319883</name>
</gene>
<accession>E9GN40</accession>
<reference evidence="2 3" key="1">
    <citation type="journal article" date="2011" name="Science">
        <title>The ecoresponsive genome of Daphnia pulex.</title>
        <authorList>
            <person name="Colbourne J.K."/>
            <person name="Pfrender M.E."/>
            <person name="Gilbert D."/>
            <person name="Thomas W.K."/>
            <person name="Tucker A."/>
            <person name="Oakley T.H."/>
            <person name="Tokishita S."/>
            <person name="Aerts A."/>
            <person name="Arnold G.J."/>
            <person name="Basu M.K."/>
            <person name="Bauer D.J."/>
            <person name="Caceres C.E."/>
            <person name="Carmel L."/>
            <person name="Casola C."/>
            <person name="Choi J.H."/>
            <person name="Detter J.C."/>
            <person name="Dong Q."/>
            <person name="Dusheyko S."/>
            <person name="Eads B.D."/>
            <person name="Frohlich T."/>
            <person name="Geiler-Samerotte K.A."/>
            <person name="Gerlach D."/>
            <person name="Hatcher P."/>
            <person name="Jogdeo S."/>
            <person name="Krijgsveld J."/>
            <person name="Kriventseva E.V."/>
            <person name="Kultz D."/>
            <person name="Laforsch C."/>
            <person name="Lindquist E."/>
            <person name="Lopez J."/>
            <person name="Manak J.R."/>
            <person name="Muller J."/>
            <person name="Pangilinan J."/>
            <person name="Patwardhan R.P."/>
            <person name="Pitluck S."/>
            <person name="Pritham E.J."/>
            <person name="Rechtsteiner A."/>
            <person name="Rho M."/>
            <person name="Rogozin I.B."/>
            <person name="Sakarya O."/>
            <person name="Salamov A."/>
            <person name="Schaack S."/>
            <person name="Shapiro H."/>
            <person name="Shiga Y."/>
            <person name="Skalitzky C."/>
            <person name="Smith Z."/>
            <person name="Souvorov A."/>
            <person name="Sung W."/>
            <person name="Tang Z."/>
            <person name="Tsuchiya D."/>
            <person name="Tu H."/>
            <person name="Vos H."/>
            <person name="Wang M."/>
            <person name="Wolf Y.I."/>
            <person name="Yamagata H."/>
            <person name="Yamada T."/>
            <person name="Ye Y."/>
            <person name="Shaw J.R."/>
            <person name="Andrews J."/>
            <person name="Crease T.J."/>
            <person name="Tang H."/>
            <person name="Lucas S.M."/>
            <person name="Robertson H.M."/>
            <person name="Bork P."/>
            <person name="Koonin E.V."/>
            <person name="Zdobnov E.M."/>
            <person name="Grigoriev I.V."/>
            <person name="Lynch M."/>
            <person name="Boore J.L."/>
        </authorList>
    </citation>
    <scope>NUCLEOTIDE SEQUENCE [LARGE SCALE GENOMIC DNA]</scope>
</reference>
<dbReference type="HOGENOM" id="CLU_508319_0_0_1"/>
<proteinExistence type="predicted"/>
<feature type="compositionally biased region" description="Basic and acidic residues" evidence="1">
    <location>
        <begin position="288"/>
        <end position="306"/>
    </location>
</feature>
<dbReference type="KEGG" id="dpx:DAPPUDRAFT_319883"/>
<feature type="region of interest" description="Disordered" evidence="1">
    <location>
        <begin position="64"/>
        <end position="127"/>
    </location>
</feature>
<evidence type="ECO:0000313" key="2">
    <source>
        <dbReference type="EMBL" id="EFX78969.1"/>
    </source>
</evidence>
<dbReference type="InParanoid" id="E9GN40"/>
<evidence type="ECO:0000256" key="1">
    <source>
        <dbReference type="SAM" id="MobiDB-lite"/>
    </source>
</evidence>
<feature type="region of interest" description="Disordered" evidence="1">
    <location>
        <begin position="420"/>
        <end position="452"/>
    </location>
</feature>
<protein>
    <submittedName>
        <fullName evidence="2">Uncharacterized protein</fullName>
    </submittedName>
</protein>
<name>E9GN40_DAPPU</name>
<feature type="compositionally biased region" description="Low complexity" evidence="1">
    <location>
        <begin position="308"/>
        <end position="320"/>
    </location>
</feature>